<organism evidence="1 2">
    <name type="scientific">Armillaria gallica</name>
    <name type="common">Bulbous honey fungus</name>
    <name type="synonym">Armillaria bulbosa</name>
    <dbReference type="NCBI Taxonomy" id="47427"/>
    <lineage>
        <taxon>Eukaryota</taxon>
        <taxon>Fungi</taxon>
        <taxon>Dikarya</taxon>
        <taxon>Basidiomycota</taxon>
        <taxon>Agaricomycotina</taxon>
        <taxon>Agaricomycetes</taxon>
        <taxon>Agaricomycetidae</taxon>
        <taxon>Agaricales</taxon>
        <taxon>Marasmiineae</taxon>
        <taxon>Physalacriaceae</taxon>
        <taxon>Armillaria</taxon>
    </lineage>
</organism>
<name>A0A2H3D4W1_ARMGA</name>
<dbReference type="EMBL" id="KZ293666">
    <property type="protein sequence ID" value="PBK90289.1"/>
    <property type="molecule type" value="Genomic_DNA"/>
</dbReference>
<protein>
    <submittedName>
        <fullName evidence="1">Uncharacterized protein</fullName>
    </submittedName>
</protein>
<dbReference type="Proteomes" id="UP000217790">
    <property type="component" value="Unassembled WGS sequence"/>
</dbReference>
<sequence>MRFVVCEGENGCAPDPFLSTPKPCHHKTVRFLTLRYQANVKRDEDDRYCRRGSAILYAVVSIPIPGRSKKQSAKFRPV</sequence>
<reference evidence="2" key="1">
    <citation type="journal article" date="2017" name="Nat. Ecol. Evol.">
        <title>Genome expansion and lineage-specific genetic innovations in the forest pathogenic fungi Armillaria.</title>
        <authorList>
            <person name="Sipos G."/>
            <person name="Prasanna A.N."/>
            <person name="Walter M.C."/>
            <person name="O'Connor E."/>
            <person name="Balint B."/>
            <person name="Krizsan K."/>
            <person name="Kiss B."/>
            <person name="Hess J."/>
            <person name="Varga T."/>
            <person name="Slot J."/>
            <person name="Riley R."/>
            <person name="Boka B."/>
            <person name="Rigling D."/>
            <person name="Barry K."/>
            <person name="Lee J."/>
            <person name="Mihaltcheva S."/>
            <person name="LaButti K."/>
            <person name="Lipzen A."/>
            <person name="Waldron R."/>
            <person name="Moloney N.M."/>
            <person name="Sperisen C."/>
            <person name="Kredics L."/>
            <person name="Vagvoelgyi C."/>
            <person name="Patrignani A."/>
            <person name="Fitzpatrick D."/>
            <person name="Nagy I."/>
            <person name="Doyle S."/>
            <person name="Anderson J.B."/>
            <person name="Grigoriev I.V."/>
            <person name="Gueldener U."/>
            <person name="Muensterkoetter M."/>
            <person name="Nagy L.G."/>
        </authorList>
    </citation>
    <scope>NUCLEOTIDE SEQUENCE [LARGE SCALE GENOMIC DNA]</scope>
    <source>
        <strain evidence="2">Ar21-2</strain>
    </source>
</reference>
<keyword evidence="2" id="KW-1185">Reference proteome</keyword>
<dbReference type="InParanoid" id="A0A2H3D4W1"/>
<feature type="non-terminal residue" evidence="1">
    <location>
        <position position="78"/>
    </location>
</feature>
<evidence type="ECO:0000313" key="2">
    <source>
        <dbReference type="Proteomes" id="UP000217790"/>
    </source>
</evidence>
<dbReference type="AlphaFoldDB" id="A0A2H3D4W1"/>
<accession>A0A2H3D4W1</accession>
<proteinExistence type="predicted"/>
<evidence type="ECO:0000313" key="1">
    <source>
        <dbReference type="EMBL" id="PBK90289.1"/>
    </source>
</evidence>
<gene>
    <name evidence="1" type="ORF">ARMGADRAFT_1014891</name>
</gene>